<reference evidence="2 3" key="1">
    <citation type="submission" date="2020-09" db="EMBL/GenBank/DDBJ databases">
        <title>Diversity and distribution of actinomycetes associated with coral in the coast of Hainan.</title>
        <authorList>
            <person name="Li F."/>
        </authorList>
    </citation>
    <scope>NUCLEOTIDE SEQUENCE [LARGE SCALE GENOMIC DNA]</scope>
    <source>
        <strain evidence="2 3">HNM0947</strain>
    </source>
</reference>
<protein>
    <submittedName>
        <fullName evidence="2">(2Fe-2S)-binding protein</fullName>
    </submittedName>
</protein>
<evidence type="ECO:0000313" key="2">
    <source>
        <dbReference type="EMBL" id="MBE2998931.1"/>
    </source>
</evidence>
<dbReference type="Proteomes" id="UP000806528">
    <property type="component" value="Unassembled WGS sequence"/>
</dbReference>
<comment type="caution">
    <text evidence="2">The sequence shown here is derived from an EMBL/GenBank/DDBJ whole genome shotgun (WGS) entry which is preliminary data.</text>
</comment>
<accession>A0ABR9P520</accession>
<dbReference type="InterPro" id="IPR024726">
    <property type="entry name" value="FhuF_C"/>
</dbReference>
<proteinExistence type="predicted"/>
<feature type="domain" description="Ferric siderophore reductase C-terminal" evidence="1">
    <location>
        <begin position="244"/>
        <end position="264"/>
    </location>
</feature>
<evidence type="ECO:0000259" key="1">
    <source>
        <dbReference type="Pfam" id="PF11575"/>
    </source>
</evidence>
<sequence length="270" mass="28299">MPRSRGTTPTAREAVADIARIGGFFDVTSHPDLADSAPGEGPWRPLAEVWGPDVLGSRIERTRRLFAERMDITPEEVEPRVAASVLYQGMAARLVSPAMAAAVVHGVVPEPGALRWRTISTGPLPLLLAEDRAVPAPRPREHGPAAAAEVVERVVVQGLLEPAAAAFRARVKVSPKVLTGNLASSVAGAARRIAEVRPEHGADAHALAGALVAAPSLEGSGTFGPPRTVTGARGGSHREIQFVRNSCCLYYRLPGGGMCADCVLLRGVDA</sequence>
<dbReference type="Pfam" id="PF11575">
    <property type="entry name" value="FhuF_C"/>
    <property type="match status" value="1"/>
</dbReference>
<name>A0ABR9P520_9ACTN</name>
<dbReference type="EMBL" id="JADBGI010000007">
    <property type="protein sequence ID" value="MBE2998931.1"/>
    <property type="molecule type" value="Genomic_DNA"/>
</dbReference>
<dbReference type="RefSeq" id="WP_193121572.1">
    <property type="nucleotide sequence ID" value="NZ_JADBGI010000007.1"/>
</dbReference>
<organism evidence="2 3">
    <name type="scientific">Nocardiopsis coralli</name>
    <dbReference type="NCBI Taxonomy" id="2772213"/>
    <lineage>
        <taxon>Bacteria</taxon>
        <taxon>Bacillati</taxon>
        <taxon>Actinomycetota</taxon>
        <taxon>Actinomycetes</taxon>
        <taxon>Streptosporangiales</taxon>
        <taxon>Nocardiopsidaceae</taxon>
        <taxon>Nocardiopsis</taxon>
    </lineage>
</organism>
<gene>
    <name evidence="2" type="ORF">IDM40_09475</name>
</gene>
<keyword evidence="3" id="KW-1185">Reference proteome</keyword>
<evidence type="ECO:0000313" key="3">
    <source>
        <dbReference type="Proteomes" id="UP000806528"/>
    </source>
</evidence>